<name>A0ABS9RNC4_9FLAO</name>
<sequence>MKIKLPVLATILFTFFSCEELDKLTEFNVSDNFGTTLEISIPEDASTTWSQEVSVDLASNEQVQQNLDYVQNVTITNLSFEITDYVGAVDTQLTEVSINIAGTSITINEAIILKTADDNNQTFPIGTKEQWAIIAAYLKQAESVTATLTGIVSATPVEFNVVIDVKATITIDVI</sequence>
<dbReference type="RefSeq" id="WP_240574702.1">
    <property type="nucleotide sequence ID" value="NZ_CP136709.1"/>
</dbReference>
<organism evidence="1 2">
    <name type="scientific">Aestuariibaculum lutulentum</name>
    <dbReference type="NCBI Taxonomy" id="2920935"/>
    <lineage>
        <taxon>Bacteria</taxon>
        <taxon>Pseudomonadati</taxon>
        <taxon>Bacteroidota</taxon>
        <taxon>Flavobacteriia</taxon>
        <taxon>Flavobacteriales</taxon>
        <taxon>Flavobacteriaceae</taxon>
    </lineage>
</organism>
<evidence type="ECO:0000313" key="1">
    <source>
        <dbReference type="EMBL" id="MCH4553624.1"/>
    </source>
</evidence>
<gene>
    <name evidence="1" type="ORF">MKW35_13440</name>
</gene>
<proteinExistence type="predicted"/>
<accession>A0ABS9RNC4</accession>
<reference evidence="1" key="1">
    <citation type="submission" date="2022-02" db="EMBL/GenBank/DDBJ databases">
        <title>Aestuariibaculum sp., a marine bacterium isolated from sediment in Guangxi.</title>
        <authorList>
            <person name="Ying J."/>
        </authorList>
    </citation>
    <scope>NUCLEOTIDE SEQUENCE</scope>
    <source>
        <strain evidence="1">L182</strain>
    </source>
</reference>
<evidence type="ECO:0008006" key="3">
    <source>
        <dbReference type="Google" id="ProtNLM"/>
    </source>
</evidence>
<dbReference type="EMBL" id="JAKVQD010000006">
    <property type="protein sequence ID" value="MCH4553624.1"/>
    <property type="molecule type" value="Genomic_DNA"/>
</dbReference>
<dbReference type="Proteomes" id="UP001156141">
    <property type="component" value="Unassembled WGS sequence"/>
</dbReference>
<evidence type="ECO:0000313" key="2">
    <source>
        <dbReference type="Proteomes" id="UP001156141"/>
    </source>
</evidence>
<dbReference type="PROSITE" id="PS51257">
    <property type="entry name" value="PROKAR_LIPOPROTEIN"/>
    <property type="match status" value="1"/>
</dbReference>
<comment type="caution">
    <text evidence="1">The sequence shown here is derived from an EMBL/GenBank/DDBJ whole genome shotgun (WGS) entry which is preliminary data.</text>
</comment>
<protein>
    <recommendedName>
        <fullName evidence="3">DUF1735 domain-containing protein</fullName>
    </recommendedName>
</protein>
<keyword evidence="2" id="KW-1185">Reference proteome</keyword>